<sequence>MNWSFTSAGFCSAAIQPSLYPPPPLLFPYPPSMYS</sequence>
<name>A0ABD3DH86_9LAMI</name>
<dbReference type="AlphaFoldDB" id="A0ABD3DH86"/>
<gene>
    <name evidence="1" type="ORF">CASFOL_015949</name>
</gene>
<dbReference type="Proteomes" id="UP001632038">
    <property type="component" value="Unassembled WGS sequence"/>
</dbReference>
<evidence type="ECO:0000313" key="1">
    <source>
        <dbReference type="EMBL" id="KAL3640981.1"/>
    </source>
</evidence>
<organism evidence="1 2">
    <name type="scientific">Castilleja foliolosa</name>
    <dbReference type="NCBI Taxonomy" id="1961234"/>
    <lineage>
        <taxon>Eukaryota</taxon>
        <taxon>Viridiplantae</taxon>
        <taxon>Streptophyta</taxon>
        <taxon>Embryophyta</taxon>
        <taxon>Tracheophyta</taxon>
        <taxon>Spermatophyta</taxon>
        <taxon>Magnoliopsida</taxon>
        <taxon>eudicotyledons</taxon>
        <taxon>Gunneridae</taxon>
        <taxon>Pentapetalae</taxon>
        <taxon>asterids</taxon>
        <taxon>lamiids</taxon>
        <taxon>Lamiales</taxon>
        <taxon>Orobanchaceae</taxon>
        <taxon>Pedicularideae</taxon>
        <taxon>Castillejinae</taxon>
        <taxon>Castilleja</taxon>
    </lineage>
</organism>
<keyword evidence="2" id="KW-1185">Reference proteome</keyword>
<protein>
    <submittedName>
        <fullName evidence="1">Uncharacterized protein</fullName>
    </submittedName>
</protein>
<evidence type="ECO:0000313" key="2">
    <source>
        <dbReference type="Proteomes" id="UP001632038"/>
    </source>
</evidence>
<comment type="caution">
    <text evidence="1">The sequence shown here is derived from an EMBL/GenBank/DDBJ whole genome shotgun (WGS) entry which is preliminary data.</text>
</comment>
<accession>A0ABD3DH86</accession>
<reference evidence="2" key="1">
    <citation type="journal article" date="2024" name="IScience">
        <title>Strigolactones Initiate the Formation of Haustorium-like Structures in Castilleja.</title>
        <authorList>
            <person name="Buerger M."/>
            <person name="Peterson D."/>
            <person name="Chory J."/>
        </authorList>
    </citation>
    <scope>NUCLEOTIDE SEQUENCE [LARGE SCALE GENOMIC DNA]</scope>
</reference>
<dbReference type="EMBL" id="JAVIJP010000017">
    <property type="protein sequence ID" value="KAL3640981.1"/>
    <property type="molecule type" value="Genomic_DNA"/>
</dbReference>
<proteinExistence type="predicted"/>